<feature type="signal peptide" evidence="11">
    <location>
        <begin position="1"/>
        <end position="21"/>
    </location>
</feature>
<comment type="caution">
    <text evidence="13">The sequence shown here is derived from an EMBL/GenBank/DDBJ whole genome shotgun (WGS) entry which is preliminary data.</text>
</comment>
<dbReference type="InterPro" id="IPR023614">
    <property type="entry name" value="Porin_dom_sf"/>
</dbReference>
<dbReference type="Gene3D" id="2.40.160.10">
    <property type="entry name" value="Porin"/>
    <property type="match status" value="1"/>
</dbReference>
<keyword evidence="10" id="KW-0998">Cell outer membrane</keyword>
<sequence>MKVRKLPSALTLFAVAGAVHAQTSVTLYGVIDTGVEYINRVATAPTVLPPGATSPSQGVAPVGSRFGMINQSGMSASRWGLRGVEDLGGGLKASFVLESGFNSDTGIFTGNSAIFNRQAYVALSNEYGKVGFGKQFSSMTDAIVNFMPARFSPAYEPGIWMVGIDYKPNNTIKYSGQFGSISASAHYSFGAGLPVTSLSPGGAGVQLTNGGNGEIPGSPRDDTAWGGSLTYLGQSFGASVAYDQWNPSAVVGQTAKVRKAYAGGSYSNGPLKLMAGYRWGDQTYANGNVALRDDFWFAGANYKFTPALDVALGYYYSNIKKMNLNGATGVATNPANPQQVSLVVDYALSKRTDLYLSTAWAHNGSLGNDGAFTLYLFNYALPPGGKNMVGVATGIRHIF</sequence>
<dbReference type="SUPFAM" id="SSF56935">
    <property type="entry name" value="Porins"/>
    <property type="match status" value="1"/>
</dbReference>
<dbReference type="InterPro" id="IPR002299">
    <property type="entry name" value="Porin_Neis"/>
</dbReference>
<evidence type="ECO:0000256" key="3">
    <source>
        <dbReference type="ARBA" id="ARBA00022448"/>
    </source>
</evidence>
<dbReference type="Pfam" id="PF13609">
    <property type="entry name" value="Porin_4"/>
    <property type="match status" value="1"/>
</dbReference>
<evidence type="ECO:0000256" key="6">
    <source>
        <dbReference type="ARBA" id="ARBA00022729"/>
    </source>
</evidence>
<evidence type="ECO:0000313" key="14">
    <source>
        <dbReference type="Proteomes" id="UP000672657"/>
    </source>
</evidence>
<accession>A0ABN7QAG4</accession>
<evidence type="ECO:0000259" key="12">
    <source>
        <dbReference type="Pfam" id="PF13609"/>
    </source>
</evidence>
<keyword evidence="5" id="KW-0812">Transmembrane</keyword>
<keyword evidence="3" id="KW-0813">Transport</keyword>
<keyword evidence="9" id="KW-0472">Membrane</keyword>
<dbReference type="PANTHER" id="PTHR34501">
    <property type="entry name" value="PROTEIN YDDL-RELATED"/>
    <property type="match status" value="1"/>
</dbReference>
<proteinExistence type="predicted"/>
<dbReference type="EMBL" id="CAJPVI010000081">
    <property type="protein sequence ID" value="CAG2160450.1"/>
    <property type="molecule type" value="Genomic_DNA"/>
</dbReference>
<evidence type="ECO:0000256" key="11">
    <source>
        <dbReference type="SAM" id="SignalP"/>
    </source>
</evidence>
<evidence type="ECO:0000256" key="1">
    <source>
        <dbReference type="ARBA" id="ARBA00004571"/>
    </source>
</evidence>
<evidence type="ECO:0000313" key="13">
    <source>
        <dbReference type="EMBL" id="CAG2160450.1"/>
    </source>
</evidence>
<organism evidence="13 14">
    <name type="scientific">Cupriavidus numazuensis</name>
    <dbReference type="NCBI Taxonomy" id="221992"/>
    <lineage>
        <taxon>Bacteria</taxon>
        <taxon>Pseudomonadati</taxon>
        <taxon>Pseudomonadota</taxon>
        <taxon>Betaproteobacteria</taxon>
        <taxon>Burkholderiales</taxon>
        <taxon>Burkholderiaceae</taxon>
        <taxon>Cupriavidus</taxon>
    </lineage>
</organism>
<evidence type="ECO:0000256" key="10">
    <source>
        <dbReference type="ARBA" id="ARBA00023237"/>
    </source>
</evidence>
<feature type="domain" description="Porin" evidence="12">
    <location>
        <begin position="11"/>
        <end position="363"/>
    </location>
</feature>
<protein>
    <submittedName>
        <fullName evidence="13">Outer membrane porin protein</fullName>
    </submittedName>
</protein>
<gene>
    <name evidence="13" type="ORF">LMG26411_07494</name>
</gene>
<comment type="subcellular location">
    <subcellularLocation>
        <location evidence="1">Cell outer membrane</location>
        <topology evidence="1">Multi-pass membrane protein</topology>
    </subcellularLocation>
</comment>
<name>A0ABN7QAG4_9BURK</name>
<evidence type="ECO:0000256" key="4">
    <source>
        <dbReference type="ARBA" id="ARBA00022452"/>
    </source>
</evidence>
<keyword evidence="7" id="KW-0406">Ion transport</keyword>
<dbReference type="InterPro" id="IPR050298">
    <property type="entry name" value="Gram-neg_bact_OMP"/>
</dbReference>
<dbReference type="Proteomes" id="UP000672657">
    <property type="component" value="Unassembled WGS sequence"/>
</dbReference>
<evidence type="ECO:0000256" key="8">
    <source>
        <dbReference type="ARBA" id="ARBA00023114"/>
    </source>
</evidence>
<comment type="subunit">
    <text evidence="2">Homotrimer.</text>
</comment>
<keyword evidence="8" id="KW-0626">Porin</keyword>
<feature type="chain" id="PRO_5046497837" evidence="11">
    <location>
        <begin position="22"/>
        <end position="399"/>
    </location>
</feature>
<dbReference type="PANTHER" id="PTHR34501:SF9">
    <property type="entry name" value="MAJOR OUTER MEMBRANE PROTEIN P.IA"/>
    <property type="match status" value="1"/>
</dbReference>
<evidence type="ECO:0000256" key="7">
    <source>
        <dbReference type="ARBA" id="ARBA00023065"/>
    </source>
</evidence>
<dbReference type="InterPro" id="IPR033900">
    <property type="entry name" value="Gram_neg_porin_domain"/>
</dbReference>
<keyword evidence="6 11" id="KW-0732">Signal</keyword>
<evidence type="ECO:0000256" key="5">
    <source>
        <dbReference type="ARBA" id="ARBA00022692"/>
    </source>
</evidence>
<evidence type="ECO:0000256" key="2">
    <source>
        <dbReference type="ARBA" id="ARBA00011233"/>
    </source>
</evidence>
<keyword evidence="14" id="KW-1185">Reference proteome</keyword>
<keyword evidence="4" id="KW-1134">Transmembrane beta strand</keyword>
<dbReference type="CDD" id="cd00342">
    <property type="entry name" value="gram_neg_porins"/>
    <property type="match status" value="1"/>
</dbReference>
<dbReference type="RefSeq" id="WP_211958242.1">
    <property type="nucleotide sequence ID" value="NZ_CAJPVI010000081.1"/>
</dbReference>
<dbReference type="PRINTS" id="PR00184">
    <property type="entry name" value="NEISSPPORIN"/>
</dbReference>
<evidence type="ECO:0000256" key="9">
    <source>
        <dbReference type="ARBA" id="ARBA00023136"/>
    </source>
</evidence>
<reference evidence="13 14" key="1">
    <citation type="submission" date="2021-03" db="EMBL/GenBank/DDBJ databases">
        <authorList>
            <person name="Peeters C."/>
        </authorList>
    </citation>
    <scope>NUCLEOTIDE SEQUENCE [LARGE SCALE GENOMIC DNA]</scope>
    <source>
        <strain evidence="13 14">LMG 26411</strain>
    </source>
</reference>